<evidence type="ECO:0000256" key="13">
    <source>
        <dbReference type="ARBA" id="ARBA00047192"/>
    </source>
</evidence>
<reference evidence="16 17" key="1">
    <citation type="submission" date="2013-11" db="EMBL/GenBank/DDBJ databases">
        <title>Draft genome of the bovine lungworm Dictyocaulus viviparus.</title>
        <authorList>
            <person name="Mitreva M."/>
        </authorList>
    </citation>
    <scope>NUCLEOTIDE SEQUENCE [LARGE SCALE GENOMIC DNA]</scope>
    <source>
        <strain evidence="16 17">HannoverDv2000</strain>
    </source>
</reference>
<evidence type="ECO:0000256" key="2">
    <source>
        <dbReference type="ARBA" id="ARBA00005190"/>
    </source>
</evidence>
<evidence type="ECO:0000259" key="14">
    <source>
        <dbReference type="Pfam" id="PF00370"/>
    </source>
</evidence>
<dbReference type="FunFam" id="3.30.420.40:FF:000104">
    <property type="entry name" value="putative glycerol kinase 5"/>
    <property type="match status" value="1"/>
</dbReference>
<evidence type="ECO:0000256" key="5">
    <source>
        <dbReference type="ARBA" id="ARBA00022490"/>
    </source>
</evidence>
<dbReference type="Gene3D" id="3.30.420.40">
    <property type="match status" value="2"/>
</dbReference>
<proteinExistence type="inferred from homology"/>
<organism evidence="16 17">
    <name type="scientific">Dictyocaulus viviparus</name>
    <name type="common">Bovine lungworm</name>
    <dbReference type="NCBI Taxonomy" id="29172"/>
    <lineage>
        <taxon>Eukaryota</taxon>
        <taxon>Metazoa</taxon>
        <taxon>Ecdysozoa</taxon>
        <taxon>Nematoda</taxon>
        <taxon>Chromadorea</taxon>
        <taxon>Rhabditida</taxon>
        <taxon>Rhabditina</taxon>
        <taxon>Rhabditomorpha</taxon>
        <taxon>Strongyloidea</taxon>
        <taxon>Metastrongylidae</taxon>
        <taxon>Dictyocaulus</taxon>
    </lineage>
</organism>
<dbReference type="GO" id="GO:0004370">
    <property type="term" value="F:glycerol kinase activity"/>
    <property type="evidence" value="ECO:0007669"/>
    <property type="project" value="UniProtKB-EC"/>
</dbReference>
<feature type="domain" description="Carbohydrate kinase FGGY C-terminal" evidence="15">
    <location>
        <begin position="284"/>
        <end position="473"/>
    </location>
</feature>
<evidence type="ECO:0000256" key="4">
    <source>
        <dbReference type="ARBA" id="ARBA00012099"/>
    </source>
</evidence>
<evidence type="ECO:0000256" key="11">
    <source>
        <dbReference type="ARBA" id="ARBA00033026"/>
    </source>
</evidence>
<comment type="similarity">
    <text evidence="3">Belongs to the FGGY kinase family.</text>
</comment>
<evidence type="ECO:0000256" key="6">
    <source>
        <dbReference type="ARBA" id="ARBA00022679"/>
    </source>
</evidence>
<dbReference type="AlphaFoldDB" id="A0A0D8XPM3"/>
<reference evidence="17" key="2">
    <citation type="journal article" date="2016" name="Sci. Rep.">
        <title>Dictyocaulus viviparus genome, variome and transcriptome elucidate lungworm biology and support future intervention.</title>
        <authorList>
            <person name="McNulty S.N."/>
            <person name="Strube C."/>
            <person name="Rosa B.A."/>
            <person name="Martin J.C."/>
            <person name="Tyagi R."/>
            <person name="Choi Y.J."/>
            <person name="Wang Q."/>
            <person name="Hallsworth Pepin K."/>
            <person name="Zhang X."/>
            <person name="Ozersky P."/>
            <person name="Wilson R.K."/>
            <person name="Sternberg P.W."/>
            <person name="Gasser R.B."/>
            <person name="Mitreva M."/>
        </authorList>
    </citation>
    <scope>NUCLEOTIDE SEQUENCE [LARGE SCALE GENOMIC DNA]</scope>
    <source>
        <strain evidence="17">HannoverDv2000</strain>
    </source>
</reference>
<evidence type="ECO:0000256" key="7">
    <source>
        <dbReference type="ARBA" id="ARBA00022741"/>
    </source>
</evidence>
<dbReference type="CDD" id="cd07793">
    <property type="entry name" value="ASKHA_NBD_FGGY_GK5-like"/>
    <property type="match status" value="1"/>
</dbReference>
<evidence type="ECO:0000256" key="12">
    <source>
        <dbReference type="ARBA" id="ARBA00045165"/>
    </source>
</evidence>
<dbReference type="PANTHER" id="PTHR10196">
    <property type="entry name" value="SUGAR KINASE"/>
    <property type="match status" value="1"/>
</dbReference>
<dbReference type="InterPro" id="IPR037444">
    <property type="entry name" value="GK5"/>
</dbReference>
<comment type="pathway">
    <text evidence="2">Polyol metabolism; glycerol degradation via glycerol kinase pathway; sn-glycerol 3-phosphate from glycerol: step 1/1.</text>
</comment>
<comment type="subcellular location">
    <subcellularLocation>
        <location evidence="1">Cytoplasm</location>
    </subcellularLocation>
</comment>
<keyword evidence="17" id="KW-1185">Reference proteome</keyword>
<dbReference type="PIRSF" id="PIRSF000538">
    <property type="entry name" value="GlpK"/>
    <property type="match status" value="1"/>
</dbReference>
<keyword evidence="6" id="KW-0808">Transferase</keyword>
<feature type="domain" description="Carbohydrate kinase FGGY N-terminal" evidence="14">
    <location>
        <begin position="11"/>
        <end position="275"/>
    </location>
</feature>
<dbReference type="InterPro" id="IPR018484">
    <property type="entry name" value="FGGY_N"/>
</dbReference>
<dbReference type="InterPro" id="IPR043129">
    <property type="entry name" value="ATPase_NBD"/>
</dbReference>
<dbReference type="Proteomes" id="UP000053766">
    <property type="component" value="Unassembled WGS sequence"/>
</dbReference>
<dbReference type="GO" id="GO:0006071">
    <property type="term" value="P:glycerol metabolic process"/>
    <property type="evidence" value="ECO:0007669"/>
    <property type="project" value="UniProtKB-KW"/>
</dbReference>
<gene>
    <name evidence="16" type="ORF">DICVIV_08265</name>
</gene>
<dbReference type="OrthoDB" id="6278781at2759"/>
<comment type="function">
    <text evidence="12">Skin-specific kinase that plays a key role in glycerol metabolism, catalyzing its phosphorylation to produce sn-glycerol 3-phosphate. Involved in skin-specific regulation of sterol regulatory element-binding protein (SREBP) processing and lipid biosynthesis.</text>
</comment>
<keyword evidence="10" id="KW-0067">ATP-binding</keyword>
<dbReference type="InterPro" id="IPR000577">
    <property type="entry name" value="Carb_kinase_FGGY"/>
</dbReference>
<dbReference type="GO" id="GO:0005524">
    <property type="term" value="F:ATP binding"/>
    <property type="evidence" value="ECO:0007669"/>
    <property type="project" value="UniProtKB-KW"/>
</dbReference>
<keyword evidence="7" id="KW-0547">Nucleotide-binding</keyword>
<dbReference type="SUPFAM" id="SSF53067">
    <property type="entry name" value="Actin-like ATPase domain"/>
    <property type="match status" value="2"/>
</dbReference>
<dbReference type="GO" id="GO:0005739">
    <property type="term" value="C:mitochondrion"/>
    <property type="evidence" value="ECO:0007669"/>
    <property type="project" value="TreeGrafter"/>
</dbReference>
<dbReference type="GO" id="GO:0006641">
    <property type="term" value="P:triglyceride metabolic process"/>
    <property type="evidence" value="ECO:0007669"/>
    <property type="project" value="TreeGrafter"/>
</dbReference>
<evidence type="ECO:0000313" key="16">
    <source>
        <dbReference type="EMBL" id="KJH45682.1"/>
    </source>
</evidence>
<dbReference type="STRING" id="29172.A0A0D8XPM3"/>
<keyword evidence="8 16" id="KW-0418">Kinase</keyword>
<dbReference type="Pfam" id="PF02782">
    <property type="entry name" value="FGGY_C"/>
    <property type="match status" value="1"/>
</dbReference>
<dbReference type="EC" id="2.7.1.30" evidence="4"/>
<keyword evidence="5" id="KW-0963">Cytoplasm</keyword>
<dbReference type="Pfam" id="PF00370">
    <property type="entry name" value="FGGY_N"/>
    <property type="match status" value="1"/>
</dbReference>
<evidence type="ECO:0000259" key="15">
    <source>
        <dbReference type="Pfam" id="PF02782"/>
    </source>
</evidence>
<accession>A0A0D8XPM3</accession>
<dbReference type="InterPro" id="IPR018485">
    <property type="entry name" value="FGGY_C"/>
</dbReference>
<dbReference type="GO" id="GO:0046167">
    <property type="term" value="P:glycerol-3-phosphate biosynthetic process"/>
    <property type="evidence" value="ECO:0007669"/>
    <property type="project" value="TreeGrafter"/>
</dbReference>
<dbReference type="EMBL" id="KN716393">
    <property type="protein sequence ID" value="KJH45682.1"/>
    <property type="molecule type" value="Genomic_DNA"/>
</dbReference>
<evidence type="ECO:0000256" key="3">
    <source>
        <dbReference type="ARBA" id="ARBA00009156"/>
    </source>
</evidence>
<evidence type="ECO:0000256" key="1">
    <source>
        <dbReference type="ARBA" id="ARBA00004496"/>
    </source>
</evidence>
<dbReference type="FunFam" id="3.30.420.40:FF:000102">
    <property type="entry name" value="Putative glycerol kinase 5"/>
    <property type="match status" value="1"/>
</dbReference>
<evidence type="ECO:0000256" key="10">
    <source>
        <dbReference type="ARBA" id="ARBA00022840"/>
    </source>
</evidence>
<evidence type="ECO:0000256" key="9">
    <source>
        <dbReference type="ARBA" id="ARBA00022798"/>
    </source>
</evidence>
<protein>
    <recommendedName>
        <fullName evidence="13">Glycerol kinase 5</fullName>
        <ecNumber evidence="4">2.7.1.30</ecNumber>
    </recommendedName>
    <alternativeName>
        <fullName evidence="11">ATP:glycerol 3-phosphotransferase 5</fullName>
    </alternativeName>
</protein>
<evidence type="ECO:0000313" key="17">
    <source>
        <dbReference type="Proteomes" id="UP000053766"/>
    </source>
</evidence>
<evidence type="ECO:0000256" key="8">
    <source>
        <dbReference type="ARBA" id="ARBA00022777"/>
    </source>
</evidence>
<keyword evidence="9" id="KW-0319">Glycerol metabolism</keyword>
<dbReference type="PANTHER" id="PTHR10196:SF68">
    <property type="entry name" value="GLYCEROL KINASE 5-RELATED"/>
    <property type="match status" value="1"/>
</dbReference>
<name>A0A0D8XPM3_DICVI</name>
<sequence length="523" mass="58313">MTSFTAVMVQYIVAIDIGTTTIRACLYDNKCQLVDSASDKINVEISGDGELRVEIDPDRLFNQFLQVVSRVLKQCKDSDKVSMALCTQRNSFVCWDKITNKTLTKIICWSDGRARSTCIQWNKSFTIKALNAVGALLYLFTHNPRFMAARMLKFLSAMVSHRVMVTIQQSTALKNLLEFGQLGFGCLETWLLLKLTDGQVNVAEVSNYSSSGMFDPFINDYNKVILRIIGFPMTILPPLVDSASREPLGYVAQRLFSRNIPIYAVLADQQSALYGCGGWKRGDMKISLGTGTFVDMNTGSTIHSSMTGLYPLVGWRVNSVPVFVAEGNDHDTAMVLKWAESIGLYSNIADTSDFARTVPNSNGVFFIPAFGGLQTPINDDTACCGFLGIRPDTTKAHMIRAILESIAFRVYQILETMRSEINNFGRPRIRICGGVAANDFICENIATLTGVTIERMKDPSFVASRGVALLAGYVQGMWTEEDLDCMIDVEKCFTPSMRNSSNVFRSYHMWLKAVQRCMKFYDT</sequence>